<feature type="compositionally biased region" description="Pro residues" evidence="1">
    <location>
        <begin position="1604"/>
        <end position="1618"/>
    </location>
</feature>
<dbReference type="HOGENOM" id="CLU_227952_0_0_1"/>
<keyword evidence="3" id="KW-1185">Reference proteome</keyword>
<dbReference type="Proteomes" id="UP000007431">
    <property type="component" value="Unassembled WGS sequence"/>
</dbReference>
<feature type="region of interest" description="Disordered" evidence="1">
    <location>
        <begin position="455"/>
        <end position="483"/>
    </location>
</feature>
<feature type="compositionally biased region" description="Pro residues" evidence="1">
    <location>
        <begin position="1882"/>
        <end position="1892"/>
    </location>
</feature>
<feature type="region of interest" description="Disordered" evidence="1">
    <location>
        <begin position="2462"/>
        <end position="2588"/>
    </location>
</feature>
<evidence type="ECO:0000256" key="1">
    <source>
        <dbReference type="SAM" id="MobiDB-lite"/>
    </source>
</evidence>
<feature type="compositionally biased region" description="Polar residues" evidence="1">
    <location>
        <begin position="1677"/>
        <end position="1686"/>
    </location>
</feature>
<feature type="region of interest" description="Disordered" evidence="1">
    <location>
        <begin position="760"/>
        <end position="857"/>
    </location>
</feature>
<feature type="compositionally biased region" description="Basic and acidic residues" evidence="1">
    <location>
        <begin position="2575"/>
        <end position="2588"/>
    </location>
</feature>
<feature type="compositionally biased region" description="Polar residues" evidence="1">
    <location>
        <begin position="1862"/>
        <end position="1871"/>
    </location>
</feature>
<dbReference type="Pfam" id="PF18758">
    <property type="entry name" value="KDZ"/>
    <property type="match status" value="1"/>
</dbReference>
<dbReference type="InParanoid" id="D8QFV1"/>
<feature type="compositionally biased region" description="Low complexity" evidence="1">
    <location>
        <begin position="79"/>
        <end position="88"/>
    </location>
</feature>
<feature type="compositionally biased region" description="Basic and acidic residues" evidence="1">
    <location>
        <begin position="839"/>
        <end position="857"/>
    </location>
</feature>
<feature type="compositionally biased region" description="Low complexity" evidence="1">
    <location>
        <begin position="1943"/>
        <end position="1959"/>
    </location>
</feature>
<feature type="compositionally biased region" description="Basic and acidic residues" evidence="1">
    <location>
        <begin position="1765"/>
        <end position="1779"/>
    </location>
</feature>
<dbReference type="STRING" id="578458.D8QFV1"/>
<feature type="compositionally biased region" description="Polar residues" evidence="1">
    <location>
        <begin position="1742"/>
        <end position="1751"/>
    </location>
</feature>
<dbReference type="PANTHER" id="PTHR33096">
    <property type="entry name" value="CXC2 DOMAIN-CONTAINING PROTEIN"/>
    <property type="match status" value="1"/>
</dbReference>
<dbReference type="RefSeq" id="XP_003028382.1">
    <property type="nucleotide sequence ID" value="XM_003028336.1"/>
</dbReference>
<dbReference type="VEuPathDB" id="FungiDB:SCHCODRAFT_02515344"/>
<feature type="compositionally biased region" description="Polar residues" evidence="1">
    <location>
        <begin position="1898"/>
        <end position="1912"/>
    </location>
</feature>
<feature type="region of interest" description="Disordered" evidence="1">
    <location>
        <begin position="1529"/>
        <end position="1688"/>
    </location>
</feature>
<evidence type="ECO:0000313" key="2">
    <source>
        <dbReference type="EMBL" id="EFI93479.1"/>
    </source>
</evidence>
<feature type="compositionally biased region" description="Basic and acidic residues" evidence="1">
    <location>
        <begin position="1634"/>
        <end position="1668"/>
    </location>
</feature>
<dbReference type="PANTHER" id="PTHR33096:SF1">
    <property type="entry name" value="CXC1-LIKE CYSTEINE CLUSTER ASSOCIATED WITH KDZ TRANSPOSASES DOMAIN-CONTAINING PROTEIN"/>
    <property type="match status" value="1"/>
</dbReference>
<evidence type="ECO:0008006" key="4">
    <source>
        <dbReference type="Google" id="ProtNLM"/>
    </source>
</evidence>
<feature type="region of interest" description="Disordered" evidence="1">
    <location>
        <begin position="1715"/>
        <end position="1793"/>
    </location>
</feature>
<feature type="compositionally biased region" description="Low complexity" evidence="1">
    <location>
        <begin position="1919"/>
        <end position="1933"/>
    </location>
</feature>
<organism evidence="3">
    <name type="scientific">Schizophyllum commune (strain H4-8 / FGSC 9210)</name>
    <name type="common">Split gill fungus</name>
    <dbReference type="NCBI Taxonomy" id="578458"/>
    <lineage>
        <taxon>Eukaryota</taxon>
        <taxon>Fungi</taxon>
        <taxon>Dikarya</taxon>
        <taxon>Basidiomycota</taxon>
        <taxon>Agaricomycotina</taxon>
        <taxon>Agaricomycetes</taxon>
        <taxon>Agaricomycetidae</taxon>
        <taxon>Agaricales</taxon>
        <taxon>Schizophyllaceae</taxon>
        <taxon>Schizophyllum</taxon>
    </lineage>
</organism>
<protein>
    <recommendedName>
        <fullName evidence="4">CxC2-like cysteine cluster KDZ transposase-associated domain-containing protein</fullName>
    </recommendedName>
</protein>
<proteinExistence type="predicted"/>
<dbReference type="GeneID" id="9592152"/>
<feature type="compositionally biased region" description="Basic and acidic residues" evidence="1">
    <location>
        <begin position="2024"/>
        <end position="2034"/>
    </location>
</feature>
<feature type="region of interest" description="Disordered" evidence="1">
    <location>
        <begin position="171"/>
        <end position="196"/>
    </location>
</feature>
<feature type="region of interest" description="Disordered" evidence="1">
    <location>
        <begin position="35"/>
        <end position="92"/>
    </location>
</feature>
<dbReference type="eggNOG" id="ENOG502S2AH">
    <property type="taxonomic scope" value="Eukaryota"/>
</dbReference>
<feature type="region of interest" description="Disordered" evidence="1">
    <location>
        <begin position="1825"/>
        <end position="2034"/>
    </location>
</feature>
<feature type="compositionally biased region" description="Basic residues" evidence="1">
    <location>
        <begin position="827"/>
        <end position="838"/>
    </location>
</feature>
<sequence>MRKRFGSALLWYSVLHAQVQKKLQSVLEIARADAREAQRIKSSTNEPRQGTSSAASGVSLAGDATTGDALPDQAPPAPAGASPASEDPLAPRPSAHLQACCPICFGSARRLSQSSPTSPDCLVSIDACFSQKHNKQRRDPIFLHPDDFMIDEATLTSTAEWVEAIRGDGAASTNVKRRRGAQGGGTVTSSIDDPPTLPAESLEQCKSSFKAAQSSIAKASVRRHDVTAAMALLCRHDVPLFWANMTSAGEKQYYVVALMDALTQHLPCEWTIGFLYDIACQTEASAIKWGLFNGYLHRIQFAVAVFHAYGHDWLCQSLYHPRKRIGFGLTDGEGCERFWSSISKLISYLRVAGFHLRLFTLNAQMLYLAETSIQDAGAWLTRKRTLVQTKRKEAKRLLAECGPLADDLAFVRQQWREQLIAQTKPTKGSSRTAARKEIEAVLSLEQEVKKAEKALEAAKNGSAQKGKKPARPRSKEDREADVEASQAVLHVAQRKYNRKVQQLGVDVQGRLSRLKKNKLLHSRANCVVLLRHARDAVMSRQLEMERVNRFQNNKNGDSVLRRHVRTAVDRRAGTLKGIVNRYNKACRDLNARIDDQIARSGQCSVRPLKELPAKGLWDLDIDNACWDELSPVAEPPSNSAGSYAEGTDERHSLRTYALRTPTQRHSWGQSAHGYHMFYALAVDSWRTRDEHACNIARISRIFVLAAMSQELGRILGARVTRRGTVFSNFVPLPENVDLDALMSDAAGRDDEDDVDVLQSDCEDDYSGWDGDSPPDDGRSSPLTPISDDDDDGDGGENQYEIDDGGDDPTLPLPRAPLPCTVTGKNSAQRKSKRQRKEKRRAEGAADGANKRRREEKVLDADEYTASWDLDDAPTTSTAYTALRDAGRSGIPAVSKLQGYSYLQWDGMTGTNGSGVWRWLWNSQQQPPCHSLLLNATTAAASSPSNPMASHTEAVRSRLDHFDTARRIGKSWIDCLACRPWCKSHISAHTWEPQEFEYYADTMAKLFKWKPALRSYKNFANITALGQFDADQGGHLVIVPLRLVIRFPAGSSILIPSAILEHFNLPIGSNEHRQTITQYTGGAIFRFVENGCRNNDAYLASLSREGLEEAVRANRARAKEGMLRMSTLTDLRARYAQEARSAIRLPFPRSSRLQETFIKLDEEGVDELENIACELSSRSTVRGNSDVDGSFLCHLELITIRLMYQRDGPFPMAEAWMNLGNEYIFRDQMQEVHSNVARVREVCHGVFALQYPNVVAMPASSVYTYEINDIVIDLEIVGIPGPSSRQQRSITVSGARSFYGVIMAHYSDFLASCNVNMARNALFYRQINGAYQRVSWWDILPISHGKVRAVVCGDMKFLPSPRPDDDFGVTDFDIGDFDLVPTDRRIRLNFYFRRDMGHRLSEQLAAPLVAWIRIRVMAGGWVLLNTIRTRLFKGANITWNPTSCALLREYPDNYRIDDVPACFEVQWSVPIPIGPYEEELTIYAVCPACVQIAGGHTMRFSEHLPLDPDSEDESDATLRDEQEAIEEQEAQMMAQRQKLRSRSKPAPPPGPGDKTANDSAGKNIAPRGAGKTGPKARGDKARTRSTAKNKNWGPASSRRQLQKPSPSPPPQSSPPPPPAHVGGRRRRLPESGDEADTHKEQGAEEPEARHIQRSREDSHQTSTTRKDGDNPGGPAYASRTSRASQVQGRMVFDCVEIPVINRTRHLSTQLGLAHVGVRPPHVPTNAPAAPEASGEKRKRAPSVEQSPTSASPPVSPKRTRKKAKTGRKDADTKRKGADTKRKGKGGQAIQKVDGKGRAIAIGGMAQGRQPGDVAAQARTEYGDAWLAFMTNERPDPPTASPEAASAMVRDKKQPKATKLPSASRPQTPNSHAPASAFDFSPSTPEPSPCPPPRRGGHAKSNTGSGEGASTSQPHAHVSASRTRSSTPTGTRMGTIVNPVAMQNAPTPANTFATPTRATAARPKRKGTTAKPASRQNLPDVTSLFDDCAEETPRAGPSAKPTKSDRADDSAVDEGDTPRVASSNAKDNKKTGAVPDDIRQTAEKLGMEYLQRILDLAREAGKDPEEFFKLVGWMHSDHYAPRDENMANMFVKAYSATYEGDDRTDLRAKGTAAYHAEIQKLTDKLGRPPTQFEKAEHLQAELRQAADIAAKKRTSGTKGKRVRTMKSIAGKLTQQATSHLFHDGMTAFGWVVDTHALQEHAAGAVMFGAGEAFEALVREYDGNFHEMLDKMTRVLRSCQFQVRSKWIDSGSAAMLMDESEDAVAFKRRDWSPGTQENNCDGYWRIVKECLREDLARESVLIGASVNKNGHPGDLPKQLPYRKLADILYRWELELRGWPEVFKRYAPVMLSNAPKEDTPPQKPLGKDWTSTARDMWLSRKTAETRILNDGLTGDDARQVLRECNAPAILPIPQEVLEGKALADLGATPMVISRETLGALFTWEQRSVCYQRDVQDGTDTRVQWQAWRQKGKGRAGESRLQKLSRRNGKPASLPKPRRRQAPKSKATVDVDNDVEMGADIAGADVDMDEDEDEEEKDKEEDEDEKDKEEDEEEKDEEEDEDEKDEEEDDDDEGMFWIADDVKSRDSSEESDD</sequence>
<feature type="compositionally biased region" description="Acidic residues" evidence="1">
    <location>
        <begin position="786"/>
        <end position="806"/>
    </location>
</feature>
<name>D8QFV1_SCHCM</name>
<dbReference type="EMBL" id="GL377311">
    <property type="protein sequence ID" value="EFI93479.1"/>
    <property type="molecule type" value="Genomic_DNA"/>
</dbReference>
<reference evidence="2 3" key="1">
    <citation type="journal article" date="2010" name="Nat. Biotechnol.">
        <title>Genome sequence of the model mushroom Schizophyllum commune.</title>
        <authorList>
            <person name="Ohm R.A."/>
            <person name="de Jong J.F."/>
            <person name="Lugones L.G."/>
            <person name="Aerts A."/>
            <person name="Kothe E."/>
            <person name="Stajich J.E."/>
            <person name="de Vries R.P."/>
            <person name="Record E."/>
            <person name="Levasseur A."/>
            <person name="Baker S.E."/>
            <person name="Bartholomew K.A."/>
            <person name="Coutinho P.M."/>
            <person name="Erdmann S."/>
            <person name="Fowler T.J."/>
            <person name="Gathman A.C."/>
            <person name="Lombard V."/>
            <person name="Henrissat B."/>
            <person name="Knabe N."/>
            <person name="Kuees U."/>
            <person name="Lilly W.W."/>
            <person name="Lindquist E."/>
            <person name="Lucas S."/>
            <person name="Magnuson J.K."/>
            <person name="Piumi F."/>
            <person name="Raudaskoski M."/>
            <person name="Salamov A."/>
            <person name="Schmutz J."/>
            <person name="Schwarze F.W.M.R."/>
            <person name="vanKuyk P.A."/>
            <person name="Horton J.S."/>
            <person name="Grigoriev I.V."/>
            <person name="Woesten H.A.B."/>
        </authorList>
    </citation>
    <scope>NUCLEOTIDE SEQUENCE [LARGE SCALE GENOMIC DNA]</scope>
    <source>
        <strain evidence="3">H4-8 / FGSC 9210</strain>
    </source>
</reference>
<gene>
    <name evidence="2" type="ORF">SCHCODRAFT_237462</name>
</gene>
<feature type="region of interest" description="Disordered" evidence="1">
    <location>
        <begin position="1500"/>
        <end position="1519"/>
    </location>
</feature>
<dbReference type="KEGG" id="scm:SCHCO_02515344"/>
<evidence type="ECO:0000313" key="3">
    <source>
        <dbReference type="Proteomes" id="UP000007431"/>
    </source>
</evidence>
<feature type="compositionally biased region" description="Acidic residues" evidence="1">
    <location>
        <begin position="2521"/>
        <end position="2569"/>
    </location>
</feature>
<accession>D8QFV1</accession>
<feature type="compositionally biased region" description="Polar residues" evidence="1">
    <location>
        <begin position="40"/>
        <end position="56"/>
    </location>
</feature>
<dbReference type="InterPro" id="IPR040521">
    <property type="entry name" value="KDZ"/>
</dbReference>
<dbReference type="OrthoDB" id="3364670at2759"/>